<dbReference type="SUPFAM" id="SSF58104">
    <property type="entry name" value="Methyl-accepting chemotaxis protein (MCP) signaling domain"/>
    <property type="match status" value="1"/>
</dbReference>
<dbReference type="GO" id="GO:0007165">
    <property type="term" value="P:signal transduction"/>
    <property type="evidence" value="ECO:0007669"/>
    <property type="project" value="UniProtKB-KW"/>
</dbReference>
<dbReference type="AlphaFoldDB" id="A0A6A8HLB6"/>
<comment type="similarity">
    <text evidence="2">Belongs to the methyl-accepting chemotaxis (MCP) protein family.</text>
</comment>
<dbReference type="PANTHER" id="PTHR32089">
    <property type="entry name" value="METHYL-ACCEPTING CHEMOTAXIS PROTEIN MCPB"/>
    <property type="match status" value="1"/>
</dbReference>
<dbReference type="CDD" id="cd06225">
    <property type="entry name" value="HAMP"/>
    <property type="match status" value="1"/>
</dbReference>
<dbReference type="Gene3D" id="1.10.287.950">
    <property type="entry name" value="Methyl-accepting chemotaxis protein"/>
    <property type="match status" value="1"/>
</dbReference>
<dbReference type="Gene3D" id="3.30.450.20">
    <property type="entry name" value="PAS domain"/>
    <property type="match status" value="2"/>
</dbReference>
<dbReference type="InterPro" id="IPR004089">
    <property type="entry name" value="MCPsignal_dom"/>
</dbReference>
<sequence length="662" mass="71715">MSLKKNSKFSIKAKLLSAIIPITSAMIIVLVVIAYNVSASMIKRNAEELLETSVDKQSSNIEAWMTENLNSFNSAKKAIEADRQNEKSLQKTVDSYYDFNANSKNGIYIADQNGKVIKAKKSDKTISNPLNSTWFKEGLTRVNMAFGDPYTSEDGSKVISAAGMLDDNSKNVRVIAADFSLDRISNIVNSSISMEGAKAFLVNKNTMQIMADRNSSYVSEKIGSSDQPEIYAQAKKEIKKSNYSTQTLGENFTAFSQIEGTDWILVSYIPSSIVLADLSNLRIIMAIVSLIALLIMCIVVERVTHVAIKPVKEMTKVITAMAGGDFTVSVRTNGNDEIAEMGRSVSKFIAYMRQMISSITTISHTLEKQALDSERVANEMSSASDTQSKSMNELNMTVDQLAISVNDIAENASQLAEVVTDTKDNSDHARNKMNDTVEVSNKGREDMKQVVTALENIQSSVTTLQDSINSVGKASGEIVNIVKIIGEIAHQTNLLSLNASLEAARAGEAGKGFAVVATEINNLAKSSAESVSQISELIDQVNGLVANTVQQASSSVKDINSSAVLINTAVESFDTIYHNIQETSNVISKVVEEIDSVDQVATNVAAISEEQAASSDEIHATSETTLSQAKNISENSTVLAEESQHLAATSEELADQVKHFRV</sequence>
<dbReference type="PROSITE" id="PS50111">
    <property type="entry name" value="CHEMOTAXIS_TRANSDUC_2"/>
    <property type="match status" value="1"/>
</dbReference>
<evidence type="ECO:0000313" key="3">
    <source>
        <dbReference type="EMBL" id="MSA69028.1"/>
    </source>
</evidence>
<dbReference type="Gene3D" id="1.10.8.500">
    <property type="entry name" value="HAMP domain in histidine kinase"/>
    <property type="match status" value="1"/>
</dbReference>
<reference evidence="3" key="1">
    <citation type="journal article" date="2019" name="Nat. Med.">
        <title>A library of human gut bacterial isolates paired with longitudinal multiomics data enables mechanistic microbiome research.</title>
        <authorList>
            <person name="Poyet M."/>
            <person name="Groussin M."/>
            <person name="Gibbons S.M."/>
            <person name="Avila-Pacheco J."/>
            <person name="Jiang X."/>
            <person name="Kearney S.M."/>
            <person name="Perrotta A.R."/>
            <person name="Berdy B."/>
            <person name="Zhao S."/>
            <person name="Lieberman T.D."/>
            <person name="Swanson P.K."/>
            <person name="Smith M."/>
            <person name="Roesemann S."/>
            <person name="Alexander J.E."/>
            <person name="Rich S.A."/>
            <person name="Livny J."/>
            <person name="Vlamakis H."/>
            <person name="Clish C."/>
            <person name="Bullock K."/>
            <person name="Deik A."/>
            <person name="Scott J."/>
            <person name="Pierce K.A."/>
            <person name="Xavier R.J."/>
            <person name="Alm E.J."/>
        </authorList>
    </citation>
    <scope>NUCLEOTIDE SEQUENCE</scope>
    <source>
        <strain evidence="3">BIOML-A18</strain>
    </source>
</reference>
<dbReference type="RefSeq" id="WP_154237143.1">
    <property type="nucleotide sequence ID" value="NZ_JAQEHE010000011.1"/>
</dbReference>
<dbReference type="GO" id="GO:0016020">
    <property type="term" value="C:membrane"/>
    <property type="evidence" value="ECO:0007669"/>
    <property type="project" value="InterPro"/>
</dbReference>
<accession>A0A6A8HLB6</accession>
<dbReference type="InterPro" id="IPR003660">
    <property type="entry name" value="HAMP_dom"/>
</dbReference>
<dbReference type="SMART" id="SM00304">
    <property type="entry name" value="HAMP"/>
    <property type="match status" value="1"/>
</dbReference>
<dbReference type="PANTHER" id="PTHR32089:SF112">
    <property type="entry name" value="LYSOZYME-LIKE PROTEIN-RELATED"/>
    <property type="match status" value="1"/>
</dbReference>
<dbReference type="SMART" id="SM00283">
    <property type="entry name" value="MA"/>
    <property type="match status" value="1"/>
</dbReference>
<dbReference type="EMBL" id="WKOD01000024">
    <property type="protein sequence ID" value="MSA69028.1"/>
    <property type="molecule type" value="Genomic_DNA"/>
</dbReference>
<dbReference type="Pfam" id="PF00015">
    <property type="entry name" value="MCPsignal"/>
    <property type="match status" value="1"/>
</dbReference>
<evidence type="ECO:0000256" key="1">
    <source>
        <dbReference type="ARBA" id="ARBA00023224"/>
    </source>
</evidence>
<name>A0A6A8HLB6_9LACO</name>
<dbReference type="PROSITE" id="PS50885">
    <property type="entry name" value="HAMP"/>
    <property type="match status" value="1"/>
</dbReference>
<protein>
    <submittedName>
        <fullName evidence="3">HAMP domain-containing protein</fullName>
    </submittedName>
</protein>
<organism evidence="3">
    <name type="scientific">Ligilactobacillus ruminis</name>
    <dbReference type="NCBI Taxonomy" id="1623"/>
    <lineage>
        <taxon>Bacteria</taxon>
        <taxon>Bacillati</taxon>
        <taxon>Bacillota</taxon>
        <taxon>Bacilli</taxon>
        <taxon>Lactobacillales</taxon>
        <taxon>Lactobacillaceae</taxon>
        <taxon>Ligilactobacillus</taxon>
    </lineage>
</organism>
<keyword evidence="1" id="KW-0807">Transducer</keyword>
<dbReference type="Pfam" id="PF00672">
    <property type="entry name" value="HAMP"/>
    <property type="match status" value="1"/>
</dbReference>
<comment type="caution">
    <text evidence="3">The sequence shown here is derived from an EMBL/GenBank/DDBJ whole genome shotgun (WGS) entry which is preliminary data.</text>
</comment>
<proteinExistence type="inferred from homology"/>
<gene>
    <name evidence="3" type="ORF">GKC89_08025</name>
</gene>
<evidence type="ECO:0000256" key="2">
    <source>
        <dbReference type="ARBA" id="ARBA00029447"/>
    </source>
</evidence>